<gene>
    <name evidence="7" type="ORF">GCM10023147_29510</name>
</gene>
<accession>A0ABP8JTA0</accession>
<dbReference type="Proteomes" id="UP001500635">
    <property type="component" value="Unassembled WGS sequence"/>
</dbReference>
<evidence type="ECO:0000256" key="3">
    <source>
        <dbReference type="ARBA" id="ARBA00022692"/>
    </source>
</evidence>
<dbReference type="PANTHER" id="PTHR31885:SF6">
    <property type="entry name" value="GH04784P"/>
    <property type="match status" value="1"/>
</dbReference>
<feature type="transmembrane region" description="Helical" evidence="6">
    <location>
        <begin position="112"/>
        <end position="133"/>
    </location>
</feature>
<keyword evidence="5 6" id="KW-0472">Membrane</keyword>
<sequence length="225" mass="22885">MRASPTSKIAYAALAAADTVLAGSRAPAAHRARRFTKPLLMPTLAAAVVTDARSATSPLVGPVLAAEAASWCGDIALLGDDPVHFVVGATSFACAHASYIRGLLRRRGDVPSLPLAAVGVLWAVTVPAVAAGAARERCWLAPVVAGYSATLAGTAAAATQLDPALPVRARRAALVGAGLFLLSDALLGARRFLLRDAPPWIESAVMATYAAAQFLLADVALKAAG</sequence>
<keyword evidence="8" id="KW-1185">Reference proteome</keyword>
<dbReference type="Pfam" id="PF07947">
    <property type="entry name" value="YhhN"/>
    <property type="match status" value="1"/>
</dbReference>
<comment type="caution">
    <text evidence="7">The sequence shown here is derived from an EMBL/GenBank/DDBJ whole genome shotgun (WGS) entry which is preliminary data.</text>
</comment>
<organism evidence="7 8">
    <name type="scientific">Tsukamurella soli</name>
    <dbReference type="NCBI Taxonomy" id="644556"/>
    <lineage>
        <taxon>Bacteria</taxon>
        <taxon>Bacillati</taxon>
        <taxon>Actinomycetota</taxon>
        <taxon>Actinomycetes</taxon>
        <taxon>Mycobacteriales</taxon>
        <taxon>Tsukamurellaceae</taxon>
        <taxon>Tsukamurella</taxon>
    </lineage>
</organism>
<comment type="similarity">
    <text evidence="2">Belongs to the TMEM86 family.</text>
</comment>
<reference evidence="8" key="1">
    <citation type="journal article" date="2019" name="Int. J. Syst. Evol. Microbiol.">
        <title>The Global Catalogue of Microorganisms (GCM) 10K type strain sequencing project: providing services to taxonomists for standard genome sequencing and annotation.</title>
        <authorList>
            <consortium name="The Broad Institute Genomics Platform"/>
            <consortium name="The Broad Institute Genome Sequencing Center for Infectious Disease"/>
            <person name="Wu L."/>
            <person name="Ma J."/>
        </authorList>
    </citation>
    <scope>NUCLEOTIDE SEQUENCE [LARGE SCALE GENOMIC DNA]</scope>
    <source>
        <strain evidence="8">JCM 17688</strain>
    </source>
</reference>
<evidence type="ECO:0000313" key="7">
    <source>
        <dbReference type="EMBL" id="GAA4395840.1"/>
    </source>
</evidence>
<proteinExistence type="inferred from homology"/>
<dbReference type="PANTHER" id="PTHR31885">
    <property type="entry name" value="GH04784P"/>
    <property type="match status" value="1"/>
</dbReference>
<comment type="subcellular location">
    <subcellularLocation>
        <location evidence="1">Membrane</location>
        <topology evidence="1">Multi-pass membrane protein</topology>
    </subcellularLocation>
</comment>
<evidence type="ECO:0000313" key="8">
    <source>
        <dbReference type="Proteomes" id="UP001500635"/>
    </source>
</evidence>
<protein>
    <recommendedName>
        <fullName evidence="9">YhhN-like protein</fullName>
    </recommendedName>
</protein>
<name>A0ABP8JTA0_9ACTN</name>
<evidence type="ECO:0008006" key="9">
    <source>
        <dbReference type="Google" id="ProtNLM"/>
    </source>
</evidence>
<dbReference type="RefSeq" id="WP_344997249.1">
    <property type="nucleotide sequence ID" value="NZ_BAABFR010000045.1"/>
</dbReference>
<evidence type="ECO:0000256" key="2">
    <source>
        <dbReference type="ARBA" id="ARBA00007375"/>
    </source>
</evidence>
<evidence type="ECO:0000256" key="1">
    <source>
        <dbReference type="ARBA" id="ARBA00004141"/>
    </source>
</evidence>
<feature type="transmembrane region" description="Helical" evidence="6">
    <location>
        <begin position="173"/>
        <end position="194"/>
    </location>
</feature>
<feature type="transmembrane region" description="Helical" evidence="6">
    <location>
        <begin position="139"/>
        <end position="161"/>
    </location>
</feature>
<evidence type="ECO:0000256" key="5">
    <source>
        <dbReference type="ARBA" id="ARBA00023136"/>
    </source>
</evidence>
<keyword evidence="4 6" id="KW-1133">Transmembrane helix</keyword>
<evidence type="ECO:0000256" key="4">
    <source>
        <dbReference type="ARBA" id="ARBA00022989"/>
    </source>
</evidence>
<evidence type="ECO:0000256" key="6">
    <source>
        <dbReference type="SAM" id="Phobius"/>
    </source>
</evidence>
<dbReference type="EMBL" id="BAABFR010000045">
    <property type="protein sequence ID" value="GAA4395840.1"/>
    <property type="molecule type" value="Genomic_DNA"/>
</dbReference>
<dbReference type="InterPro" id="IPR012506">
    <property type="entry name" value="TMEM86B-like"/>
</dbReference>
<keyword evidence="3 6" id="KW-0812">Transmembrane</keyword>